<feature type="transmembrane region" description="Helical" evidence="1">
    <location>
        <begin position="475"/>
        <end position="496"/>
    </location>
</feature>
<gene>
    <name evidence="3" type="ORF">FB566_1924</name>
</gene>
<dbReference type="Proteomes" id="UP000317043">
    <property type="component" value="Unassembled WGS sequence"/>
</dbReference>
<dbReference type="AlphaFoldDB" id="A0A543AUY5"/>
<dbReference type="EMBL" id="VFOW01000001">
    <property type="protein sequence ID" value="TQL76396.1"/>
    <property type="molecule type" value="Genomic_DNA"/>
</dbReference>
<comment type="caution">
    <text evidence="3">The sequence shown here is derived from an EMBL/GenBank/DDBJ whole genome shotgun (WGS) entry which is preliminary data.</text>
</comment>
<keyword evidence="1" id="KW-0472">Membrane</keyword>
<accession>A0A543AUY5</accession>
<keyword evidence="1" id="KW-1133">Transmembrane helix</keyword>
<evidence type="ECO:0000313" key="3">
    <source>
        <dbReference type="EMBL" id="TQL76396.1"/>
    </source>
</evidence>
<evidence type="ECO:0000256" key="1">
    <source>
        <dbReference type="SAM" id="Phobius"/>
    </source>
</evidence>
<feature type="chain" id="PRO_5022168895" description="LPXTG-motif cell wall-anchored protein" evidence="2">
    <location>
        <begin position="22"/>
        <end position="505"/>
    </location>
</feature>
<keyword evidence="2" id="KW-0732">Signal</keyword>
<organism evidence="3 4">
    <name type="scientific">Stackebrandtia endophytica</name>
    <dbReference type="NCBI Taxonomy" id="1496996"/>
    <lineage>
        <taxon>Bacteria</taxon>
        <taxon>Bacillati</taxon>
        <taxon>Actinomycetota</taxon>
        <taxon>Actinomycetes</taxon>
        <taxon>Glycomycetales</taxon>
        <taxon>Glycomycetaceae</taxon>
        <taxon>Stackebrandtia</taxon>
    </lineage>
</organism>
<evidence type="ECO:0008006" key="5">
    <source>
        <dbReference type="Google" id="ProtNLM"/>
    </source>
</evidence>
<name>A0A543AUY5_9ACTN</name>
<proteinExistence type="predicted"/>
<evidence type="ECO:0000256" key="2">
    <source>
        <dbReference type="SAM" id="SignalP"/>
    </source>
</evidence>
<dbReference type="InParanoid" id="A0A543AUY5"/>
<keyword evidence="1" id="KW-0812">Transmembrane</keyword>
<keyword evidence="4" id="KW-1185">Reference proteome</keyword>
<evidence type="ECO:0000313" key="4">
    <source>
        <dbReference type="Proteomes" id="UP000317043"/>
    </source>
</evidence>
<dbReference type="RefSeq" id="WP_170183232.1">
    <property type="nucleotide sequence ID" value="NZ_JBHTGS010000001.1"/>
</dbReference>
<feature type="signal peptide" evidence="2">
    <location>
        <begin position="1"/>
        <end position="21"/>
    </location>
</feature>
<reference evidence="3 4" key="1">
    <citation type="submission" date="2019-06" db="EMBL/GenBank/DDBJ databases">
        <title>Sequencing the genomes of 1000 actinobacteria strains.</title>
        <authorList>
            <person name="Klenk H.-P."/>
        </authorList>
    </citation>
    <scope>NUCLEOTIDE SEQUENCE [LARGE SCALE GENOMIC DNA]</scope>
    <source>
        <strain evidence="3 4">DSM 45928</strain>
    </source>
</reference>
<protein>
    <recommendedName>
        <fullName evidence="5">LPXTG-motif cell wall-anchored protein</fullName>
    </recommendedName>
</protein>
<sequence>MALAATSGLILGALAAAPAQADEGQPVTGAYITLLDLDTLSPAQENRELGAVGKLHIELDSDADIAPDIGAVVDVSGSGKLAIASTDDQCTNVDDAVVTCEFGDRTPGETIQVDLVMWVTEHARVGDRPRYELEALMRGGMIGIGGGGVDIEAASYRAEDILVNDVEPGATVDLPLRFRHDGIRDFAGIEIRIVNYSPTVTFFEDYDNCGPDPGYEGDNLICILPEFVGSPGTVYRLAVDSPLTLKVDDLASGPVDTCGTCNYSAMVEEPEVLRERLAEISDGSGRLLNLVADSDSGEWQPRPDQRWENIRINTVANPFDLQPVDTRIDGGAGETVEVALPVRNNGPATAWGSTIGQSNVLYLKLPTGVEFVYTEREWGEPWCGNAPDSAHEWTGIDGLDVACGLPTVPADGEVTINVTVKINSDAPQDDGVSFVWESTPISQDGDLDNNLAALTLNTGASGGVDGTLPVTGASLGWWISGGAAIAAAGVLGVVLLRRRQVALTW</sequence>